<sequence>METNPSIYERLSGVQHVQELQEGTSRMMTTLTLYTLDQRMTLYKLDVNFSNQTELKIIFQGVAVIRCNPLQSVANARTTRMCSTKEWRDRFNSFAKSGKPNLEW</sequence>
<comment type="caution">
    <text evidence="1">The sequence shown here is derived from an EMBL/GenBank/DDBJ whole genome shotgun (WGS) entry which is preliminary data.</text>
</comment>
<gene>
    <name evidence="1" type="ORF">RRG08_029513</name>
</gene>
<organism evidence="1 2">
    <name type="scientific">Elysia crispata</name>
    <name type="common">lettuce slug</name>
    <dbReference type="NCBI Taxonomy" id="231223"/>
    <lineage>
        <taxon>Eukaryota</taxon>
        <taxon>Metazoa</taxon>
        <taxon>Spiralia</taxon>
        <taxon>Lophotrochozoa</taxon>
        <taxon>Mollusca</taxon>
        <taxon>Gastropoda</taxon>
        <taxon>Heterobranchia</taxon>
        <taxon>Euthyneura</taxon>
        <taxon>Panpulmonata</taxon>
        <taxon>Sacoglossa</taxon>
        <taxon>Placobranchoidea</taxon>
        <taxon>Plakobranchidae</taxon>
        <taxon>Elysia</taxon>
    </lineage>
</organism>
<dbReference type="EMBL" id="JAWDGP010007415">
    <property type="protein sequence ID" value="KAK3719357.1"/>
    <property type="molecule type" value="Genomic_DNA"/>
</dbReference>
<evidence type="ECO:0000313" key="1">
    <source>
        <dbReference type="EMBL" id="KAK3719357.1"/>
    </source>
</evidence>
<dbReference type="Proteomes" id="UP001283361">
    <property type="component" value="Unassembled WGS sequence"/>
</dbReference>
<proteinExistence type="predicted"/>
<keyword evidence="2" id="KW-1185">Reference proteome</keyword>
<dbReference type="AlphaFoldDB" id="A0AAE0XX69"/>
<evidence type="ECO:0000313" key="2">
    <source>
        <dbReference type="Proteomes" id="UP001283361"/>
    </source>
</evidence>
<accession>A0AAE0XX69</accession>
<protein>
    <submittedName>
        <fullName evidence="1">Uncharacterized protein</fullName>
    </submittedName>
</protein>
<name>A0AAE0XX69_9GAST</name>
<reference evidence="1" key="1">
    <citation type="journal article" date="2023" name="G3 (Bethesda)">
        <title>A reference genome for the long-term kleptoplast-retaining sea slug Elysia crispata morphotype clarki.</title>
        <authorList>
            <person name="Eastman K.E."/>
            <person name="Pendleton A.L."/>
            <person name="Shaikh M.A."/>
            <person name="Suttiyut T."/>
            <person name="Ogas R."/>
            <person name="Tomko P."/>
            <person name="Gavelis G."/>
            <person name="Widhalm J.R."/>
            <person name="Wisecaver J.H."/>
        </authorList>
    </citation>
    <scope>NUCLEOTIDE SEQUENCE</scope>
    <source>
        <strain evidence="1">ECLA1</strain>
    </source>
</reference>